<dbReference type="InterPro" id="IPR037925">
    <property type="entry name" value="FlgE/F/G-like"/>
</dbReference>
<dbReference type="InterPro" id="IPR010930">
    <property type="entry name" value="Flg_bb/hook_C_dom"/>
</dbReference>
<comment type="caution">
    <text evidence="10">The sequence shown here is derived from an EMBL/GenBank/DDBJ whole genome shotgun (WGS) entry which is preliminary data.</text>
</comment>
<protein>
    <recommendedName>
        <fullName evidence="3 5">Flagellar hook protein FlgE</fullName>
    </recommendedName>
</protein>
<dbReference type="NCBIfam" id="NF004238">
    <property type="entry name" value="PRK05682.1-1"/>
    <property type="match status" value="1"/>
</dbReference>
<dbReference type="InterPro" id="IPR053967">
    <property type="entry name" value="LlgE_F_G-like_D1"/>
</dbReference>
<dbReference type="EMBL" id="LNXU01000013">
    <property type="protein sequence ID" value="KTC74751.1"/>
    <property type="molecule type" value="Genomic_DNA"/>
</dbReference>
<dbReference type="PATRIC" id="fig|447.4.peg.1232"/>
<dbReference type="RefSeq" id="WP_058458825.1">
    <property type="nucleotide sequence ID" value="NZ_CAAAIY010000012.1"/>
</dbReference>
<evidence type="ECO:0000313" key="10">
    <source>
        <dbReference type="EMBL" id="KTC74751.1"/>
    </source>
</evidence>
<dbReference type="GO" id="GO:0071978">
    <property type="term" value="P:bacterial-type flagellum-dependent swarming motility"/>
    <property type="evidence" value="ECO:0007669"/>
    <property type="project" value="TreeGrafter"/>
</dbReference>
<dbReference type="SUPFAM" id="SSF117143">
    <property type="entry name" value="Flagellar hook protein flgE"/>
    <property type="match status" value="1"/>
</dbReference>
<dbReference type="InterPro" id="IPR037058">
    <property type="entry name" value="Falgellar_hook_FlgE_sf"/>
</dbReference>
<dbReference type="Gene3D" id="2.60.98.20">
    <property type="entry name" value="Flagellar hook protein FlgE"/>
    <property type="match status" value="1"/>
</dbReference>
<dbReference type="Pfam" id="PF22692">
    <property type="entry name" value="LlgE_F_G_D1"/>
    <property type="match status" value="1"/>
</dbReference>
<dbReference type="PANTHER" id="PTHR30435:SF1">
    <property type="entry name" value="FLAGELLAR HOOK PROTEIN FLGE"/>
    <property type="match status" value="1"/>
</dbReference>
<gene>
    <name evidence="10" type="primary">flgE</name>
    <name evidence="10" type="ORF">Lboz_1150</name>
</gene>
<dbReference type="PROSITE" id="PS00588">
    <property type="entry name" value="FLAGELLA_BB_ROD"/>
    <property type="match status" value="1"/>
</dbReference>
<proteinExistence type="inferred from homology"/>
<evidence type="ECO:0000256" key="2">
    <source>
        <dbReference type="ARBA" id="ARBA00009677"/>
    </source>
</evidence>
<dbReference type="Pfam" id="PF07559">
    <property type="entry name" value="FlgE_D2"/>
    <property type="match status" value="1"/>
</dbReference>
<dbReference type="GO" id="GO:0005829">
    <property type="term" value="C:cytosol"/>
    <property type="evidence" value="ECO:0007669"/>
    <property type="project" value="TreeGrafter"/>
</dbReference>
<dbReference type="Proteomes" id="UP000054695">
    <property type="component" value="Unassembled WGS sequence"/>
</dbReference>
<evidence type="ECO:0000259" key="8">
    <source>
        <dbReference type="Pfam" id="PF07559"/>
    </source>
</evidence>
<organism evidence="10 11">
    <name type="scientific">Legionella bozemanae</name>
    <name type="common">Fluoribacter bozemanae</name>
    <dbReference type="NCBI Taxonomy" id="447"/>
    <lineage>
        <taxon>Bacteria</taxon>
        <taxon>Pseudomonadati</taxon>
        <taxon>Pseudomonadota</taxon>
        <taxon>Gammaproteobacteria</taxon>
        <taxon>Legionellales</taxon>
        <taxon>Legionellaceae</taxon>
        <taxon>Legionella</taxon>
    </lineage>
</organism>
<comment type="similarity">
    <text evidence="2 5">Belongs to the flagella basal body rod proteins family.</text>
</comment>
<dbReference type="GO" id="GO:0009424">
    <property type="term" value="C:bacterial-type flagellum hook"/>
    <property type="evidence" value="ECO:0007669"/>
    <property type="project" value="TreeGrafter"/>
</dbReference>
<dbReference type="Pfam" id="PF00460">
    <property type="entry name" value="Flg_bb_rod"/>
    <property type="match status" value="1"/>
</dbReference>
<dbReference type="InterPro" id="IPR019776">
    <property type="entry name" value="Flagellar_basal_body_rod_CS"/>
</dbReference>
<dbReference type="PANTHER" id="PTHR30435">
    <property type="entry name" value="FLAGELLAR PROTEIN"/>
    <property type="match status" value="1"/>
</dbReference>
<feature type="domain" description="Flagellar hook protein FlgE/F/G-like D1" evidence="9">
    <location>
        <begin position="86"/>
        <end position="143"/>
    </location>
</feature>
<evidence type="ECO:0000259" key="7">
    <source>
        <dbReference type="Pfam" id="PF06429"/>
    </source>
</evidence>
<evidence type="ECO:0000256" key="1">
    <source>
        <dbReference type="ARBA" id="ARBA00004117"/>
    </source>
</evidence>
<evidence type="ECO:0000259" key="9">
    <source>
        <dbReference type="Pfam" id="PF22692"/>
    </source>
</evidence>
<dbReference type="InterPro" id="IPR020013">
    <property type="entry name" value="Flagellar_FlgE/F/G"/>
</dbReference>
<dbReference type="InterPro" id="IPR011491">
    <property type="entry name" value="FlgE_D2"/>
</dbReference>
<feature type="domain" description="Flagellar hook protein FlgE D2" evidence="8">
    <location>
        <begin position="164"/>
        <end position="322"/>
    </location>
</feature>
<dbReference type="InterPro" id="IPR001444">
    <property type="entry name" value="Flag_bb_rod_N"/>
</dbReference>
<keyword evidence="4 5" id="KW-0975">Bacterial flagellum</keyword>
<dbReference type="STRING" id="447.Lboz_1150"/>
<keyword evidence="10" id="KW-0282">Flagellum</keyword>
<keyword evidence="10" id="KW-0969">Cilium</keyword>
<sequence>MIFDAALSGLQAATSNLDVIGNNIANSSTVGFKGSRANFGDIYAFGGYGSFGAGSTSIGSGVMLTQVQQSFASGNLSSSTNSLDLAVNGSGFFILNNSDGGAVYTRAGQFNLDNQNYITNANGQYLTGLLSDGNGNITGTSGKLQINTENISPQASTTVTTGVNLNSQSTPPAIDWTGGAAPLSSSYNNPTSLTIYDSLGNSHVLSMYFIKADSAAAAGQPNASTPPGTENQWYVAFQIDNQNVPANVGTDNTTNLFEVNFNSDGSFVGVASPGGAAIGNNLIPLSLNLNNGANPLNLNIDLSNSTQFGSPFGVQSTSSNGYTTGSLASLSIDDSGLILGIYTNGQSMAMGQIQLANFADPTGLQNMGNVCWAETSASGQPLIGTAASGGFGAIKSGMLEQSNVDLTSELVDLISAQRDFQANAQSIRAGDAITQTIINMR</sequence>
<dbReference type="OrthoDB" id="8578401at2"/>
<evidence type="ECO:0000259" key="6">
    <source>
        <dbReference type="Pfam" id="PF00460"/>
    </source>
</evidence>
<comment type="function">
    <text evidence="5">A flexible structure which links the flagellar filament to the drive apparatus in the basal body.</text>
</comment>
<feature type="domain" description="Flagellar basal-body/hook protein C-terminal" evidence="7">
    <location>
        <begin position="396"/>
        <end position="440"/>
    </location>
</feature>
<name>A0A0W0RUD5_LEGBO</name>
<dbReference type="GO" id="GO:0009425">
    <property type="term" value="C:bacterial-type flagellum basal body"/>
    <property type="evidence" value="ECO:0007669"/>
    <property type="project" value="UniProtKB-SubCell"/>
</dbReference>
<feature type="domain" description="Flagellar basal body rod protein N-terminal" evidence="6">
    <location>
        <begin position="4"/>
        <end position="33"/>
    </location>
</feature>
<dbReference type="AlphaFoldDB" id="A0A0W0RUD5"/>
<keyword evidence="10" id="KW-0966">Cell projection</keyword>
<evidence type="ECO:0000256" key="4">
    <source>
        <dbReference type="ARBA" id="ARBA00023143"/>
    </source>
</evidence>
<evidence type="ECO:0000313" key="11">
    <source>
        <dbReference type="Proteomes" id="UP000054695"/>
    </source>
</evidence>
<comment type="subcellular location">
    <subcellularLocation>
        <location evidence="1 5">Bacterial flagellum basal body</location>
    </subcellularLocation>
</comment>
<evidence type="ECO:0000256" key="5">
    <source>
        <dbReference type="RuleBase" id="RU362116"/>
    </source>
</evidence>
<reference evidence="10 11" key="1">
    <citation type="submission" date="2015-11" db="EMBL/GenBank/DDBJ databases">
        <title>Genomic analysis of 38 Legionella species identifies large and diverse effector repertoires.</title>
        <authorList>
            <person name="Burstein D."/>
            <person name="Amaro F."/>
            <person name="Zusman T."/>
            <person name="Lifshitz Z."/>
            <person name="Cohen O."/>
            <person name="Gilbert J.A."/>
            <person name="Pupko T."/>
            <person name="Shuman H.A."/>
            <person name="Segal G."/>
        </authorList>
    </citation>
    <scope>NUCLEOTIDE SEQUENCE [LARGE SCALE GENOMIC DNA]</scope>
    <source>
        <strain evidence="10 11">WIGA</strain>
    </source>
</reference>
<keyword evidence="11" id="KW-1185">Reference proteome</keyword>
<dbReference type="Pfam" id="PF06429">
    <property type="entry name" value="Flg_bbr_C"/>
    <property type="match status" value="1"/>
</dbReference>
<evidence type="ECO:0000256" key="3">
    <source>
        <dbReference type="ARBA" id="ARBA00019015"/>
    </source>
</evidence>
<dbReference type="NCBIfam" id="TIGR03506">
    <property type="entry name" value="FlgEFG_subfam"/>
    <property type="match status" value="1"/>
</dbReference>
<accession>A0A0W0RUD5</accession>